<evidence type="ECO:0000259" key="1">
    <source>
        <dbReference type="Pfam" id="PF17116"/>
    </source>
</evidence>
<protein>
    <submittedName>
        <fullName evidence="2">DUF5103 domain-containing protein</fullName>
    </submittedName>
</protein>
<dbReference type="AlphaFoldDB" id="A0A6L9EH29"/>
<sequence>MPVNLKQLLLFFCSISLFSQVQVEVDAPANIKSIIFKGPTEDQFPIVQLGETIYLEFDDILANEQDYYYKIVHCDYDWTPSDLLKSQYLIGVDNQRIIDYENSYTTLQPYSNYRLTIPNDNVRLRVSGNYVLEIYNMFYELQFSRRFVVYKDIVKVIATTRRSRDFDFLNEKQSVQFTINSAGFQWVNPKREIKVAILQNYHWPTALYDIRPQYTLGNELTYRYDQETAFFGGNEYLNFDTKDLRAPSAVISHIEFKDVYHHYLFRDRFRSELPYTYFPDVNGDFAIRTLQGEDVSREAEYTDVHFSLPYTELIGLNEVYVFGKYNNYGLTDENRMTYNEETGNLEVRIRLKQGFYNYKYVMQTEGGIVELNTVSGNFHFTENNYTILVYYRDFGDLYDSIIGIGSTNSRDITN</sequence>
<dbReference type="Gene3D" id="2.60.40.10">
    <property type="entry name" value="Immunoglobulins"/>
    <property type="match status" value="1"/>
</dbReference>
<dbReference type="RefSeq" id="WP_161437128.1">
    <property type="nucleotide sequence ID" value="NZ_WXYO01000008.1"/>
</dbReference>
<proteinExistence type="predicted"/>
<dbReference type="Proteomes" id="UP000475249">
    <property type="component" value="Unassembled WGS sequence"/>
</dbReference>
<keyword evidence="3" id="KW-1185">Reference proteome</keyword>
<evidence type="ECO:0000313" key="2">
    <source>
        <dbReference type="EMBL" id="NAS14100.1"/>
    </source>
</evidence>
<dbReference type="EMBL" id="WXYO01000008">
    <property type="protein sequence ID" value="NAS14100.1"/>
    <property type="molecule type" value="Genomic_DNA"/>
</dbReference>
<dbReference type="InterPro" id="IPR013783">
    <property type="entry name" value="Ig-like_fold"/>
</dbReference>
<dbReference type="Pfam" id="PF17116">
    <property type="entry name" value="T9SS_plug_1st"/>
    <property type="match status" value="1"/>
</dbReference>
<name>A0A6L9EH29_9FLAO</name>
<comment type="caution">
    <text evidence="2">The sequence shown here is derived from an EMBL/GenBank/DDBJ whole genome shotgun (WGS) entry which is preliminary data.</text>
</comment>
<reference evidence="2 3" key="1">
    <citation type="submission" date="2020-01" db="EMBL/GenBank/DDBJ databases">
        <title>Bacteria diversity of Porities sp.</title>
        <authorList>
            <person name="Wang G."/>
        </authorList>
    </citation>
    <scope>NUCLEOTIDE SEQUENCE [LARGE SCALE GENOMIC DNA]</scope>
    <source>
        <strain evidence="2 3">R33</strain>
    </source>
</reference>
<dbReference type="InterPro" id="IPR031345">
    <property type="entry name" value="T9SS_Plug_N"/>
</dbReference>
<gene>
    <name evidence="2" type="ORF">GTQ38_18970</name>
</gene>
<feature type="domain" description="Type 9 secretion system plug protein N-terminal" evidence="1">
    <location>
        <begin position="31"/>
        <end position="151"/>
    </location>
</feature>
<accession>A0A6L9EH29</accession>
<organism evidence="2 3">
    <name type="scientific">Poritiphilus flavus</name>
    <dbReference type="NCBI Taxonomy" id="2697053"/>
    <lineage>
        <taxon>Bacteria</taxon>
        <taxon>Pseudomonadati</taxon>
        <taxon>Bacteroidota</taxon>
        <taxon>Flavobacteriia</taxon>
        <taxon>Flavobacteriales</taxon>
        <taxon>Flavobacteriaceae</taxon>
        <taxon>Poritiphilus</taxon>
    </lineage>
</organism>
<evidence type="ECO:0000313" key="3">
    <source>
        <dbReference type="Proteomes" id="UP000475249"/>
    </source>
</evidence>